<dbReference type="AlphaFoldDB" id="A0AAD5MSH7"/>
<organism evidence="2 3">
    <name type="scientific">Parelaphostrongylus tenuis</name>
    <name type="common">Meningeal worm</name>
    <dbReference type="NCBI Taxonomy" id="148309"/>
    <lineage>
        <taxon>Eukaryota</taxon>
        <taxon>Metazoa</taxon>
        <taxon>Ecdysozoa</taxon>
        <taxon>Nematoda</taxon>
        <taxon>Chromadorea</taxon>
        <taxon>Rhabditida</taxon>
        <taxon>Rhabditina</taxon>
        <taxon>Rhabditomorpha</taxon>
        <taxon>Strongyloidea</taxon>
        <taxon>Metastrongylidae</taxon>
        <taxon>Parelaphostrongylus</taxon>
    </lineage>
</organism>
<dbReference type="Proteomes" id="UP001196413">
    <property type="component" value="Unassembled WGS sequence"/>
</dbReference>
<keyword evidence="1" id="KW-0175">Coiled coil</keyword>
<comment type="caution">
    <text evidence="2">The sequence shown here is derived from an EMBL/GenBank/DDBJ whole genome shotgun (WGS) entry which is preliminary data.</text>
</comment>
<sequence length="118" mass="13605">MTSDAQTTGWFFNTARSIGGSHKQNEIYDRRLNDLALEEAEYSKLLESQTYELEKVRTDIANQKQKQANTEHSSDVAIAEIEENITSIVHELEEKKVEILRKEEALKTMEEQANSMKE</sequence>
<name>A0AAD5MSH7_PARTN</name>
<gene>
    <name evidence="2" type="ORF">KIN20_011736</name>
</gene>
<evidence type="ECO:0000313" key="2">
    <source>
        <dbReference type="EMBL" id="KAJ1354726.1"/>
    </source>
</evidence>
<dbReference type="EMBL" id="JAHQIW010002178">
    <property type="protein sequence ID" value="KAJ1354726.1"/>
    <property type="molecule type" value="Genomic_DNA"/>
</dbReference>
<keyword evidence="3" id="KW-1185">Reference proteome</keyword>
<protein>
    <submittedName>
        <fullName evidence="2">Uncharacterized protein</fullName>
    </submittedName>
</protein>
<feature type="coiled-coil region" evidence="1">
    <location>
        <begin position="46"/>
        <end position="112"/>
    </location>
</feature>
<accession>A0AAD5MSH7</accession>
<evidence type="ECO:0000313" key="3">
    <source>
        <dbReference type="Proteomes" id="UP001196413"/>
    </source>
</evidence>
<evidence type="ECO:0000256" key="1">
    <source>
        <dbReference type="SAM" id="Coils"/>
    </source>
</evidence>
<proteinExistence type="predicted"/>
<reference evidence="2" key="1">
    <citation type="submission" date="2021-06" db="EMBL/GenBank/DDBJ databases">
        <title>Parelaphostrongylus tenuis whole genome reference sequence.</title>
        <authorList>
            <person name="Garwood T.J."/>
            <person name="Larsen P.A."/>
            <person name="Fountain-Jones N.M."/>
            <person name="Garbe J.R."/>
            <person name="Macchietto M.G."/>
            <person name="Kania S.A."/>
            <person name="Gerhold R.W."/>
            <person name="Richards J.E."/>
            <person name="Wolf T.M."/>
        </authorList>
    </citation>
    <scope>NUCLEOTIDE SEQUENCE</scope>
    <source>
        <strain evidence="2">MNPRO001-30</strain>
        <tissue evidence="2">Meninges</tissue>
    </source>
</reference>